<dbReference type="Proteomes" id="UP000315400">
    <property type="component" value="Unassembled WGS sequence"/>
</dbReference>
<accession>A0A540V938</accession>
<dbReference type="InterPro" id="IPR014960">
    <property type="entry name" value="DUF1828"/>
</dbReference>
<dbReference type="EMBL" id="VIFK01000607">
    <property type="protein sequence ID" value="TQE92673.1"/>
    <property type="molecule type" value="Genomic_DNA"/>
</dbReference>
<name>A0A540V938_9GAMM</name>
<feature type="domain" description="DUF1828" evidence="1">
    <location>
        <begin position="30"/>
        <end position="120"/>
    </location>
</feature>
<evidence type="ECO:0000313" key="3">
    <source>
        <dbReference type="Proteomes" id="UP000315400"/>
    </source>
</evidence>
<gene>
    <name evidence="2" type="ORF">FKY71_19470</name>
</gene>
<sequence>MMTTPCKELANELSELFTCVTSERHTRIRTPFLYPDGDNIDLFITEKHGGLIVSDLGETLRWLRSQTLSPKRTPKQNAMIADVCLTHGIEQYKGTLLARCRSGMTLAAVTLRVAQACLRVSDLWFTFRTRAFESTADEVSDFLAERDIPFDRRPKLMGRSGRGWRPDFHIILPQQGSLVSVLSTGNRASARPVAEHTLAMWHDLNQLTYGAEALRLISLFDDTADVWQDEDFTLLDSLSEVRRWSEPEALVEALEATA</sequence>
<dbReference type="AlphaFoldDB" id="A0A540V938"/>
<evidence type="ECO:0000313" key="2">
    <source>
        <dbReference type="EMBL" id="TQE92673.1"/>
    </source>
</evidence>
<protein>
    <submittedName>
        <fullName evidence="2">DUF1828 domain-containing protein</fullName>
    </submittedName>
</protein>
<dbReference type="Pfam" id="PF08861">
    <property type="entry name" value="DUF1828"/>
    <property type="match status" value="1"/>
</dbReference>
<comment type="caution">
    <text evidence="2">The sequence shown here is derived from an EMBL/GenBank/DDBJ whole genome shotgun (WGS) entry which is preliminary data.</text>
</comment>
<reference evidence="2 3" key="1">
    <citation type="submission" date="2019-06" db="EMBL/GenBank/DDBJ databases">
        <title>Metagenome assembled Genome of Spiribacter salinus SL48-SHIP from the microbial mat of Salt Lake 48 (Novosibirsk region, Russia).</title>
        <authorList>
            <person name="Shipova A."/>
            <person name="Rozanov A.S."/>
            <person name="Bryanskaya A.V."/>
            <person name="Peltek S.E."/>
        </authorList>
    </citation>
    <scope>NUCLEOTIDE SEQUENCE [LARGE SCALE GENOMIC DNA]</scope>
    <source>
        <strain evidence="2">SL48-SHIP-2</strain>
    </source>
</reference>
<proteinExistence type="predicted"/>
<organism evidence="2 3">
    <name type="scientific">Spiribacter salinus</name>
    <dbReference type="NCBI Taxonomy" id="1335746"/>
    <lineage>
        <taxon>Bacteria</taxon>
        <taxon>Pseudomonadati</taxon>
        <taxon>Pseudomonadota</taxon>
        <taxon>Gammaproteobacteria</taxon>
        <taxon>Chromatiales</taxon>
        <taxon>Ectothiorhodospiraceae</taxon>
        <taxon>Spiribacter</taxon>
    </lineage>
</organism>
<evidence type="ECO:0000259" key="1">
    <source>
        <dbReference type="Pfam" id="PF08861"/>
    </source>
</evidence>